<feature type="compositionally biased region" description="Basic residues" evidence="1">
    <location>
        <begin position="76"/>
        <end position="85"/>
    </location>
</feature>
<name>A0A4Q9MCE0_9APHY</name>
<accession>A0A4Q9MCE0</accession>
<protein>
    <submittedName>
        <fullName evidence="2">Uncharacterized protein</fullName>
    </submittedName>
</protein>
<dbReference type="Proteomes" id="UP000292957">
    <property type="component" value="Unassembled WGS sequence"/>
</dbReference>
<feature type="region of interest" description="Disordered" evidence="1">
    <location>
        <begin position="33"/>
        <end position="85"/>
    </location>
</feature>
<organism evidence="2">
    <name type="scientific">Dichomitus squalens</name>
    <dbReference type="NCBI Taxonomy" id="114155"/>
    <lineage>
        <taxon>Eukaryota</taxon>
        <taxon>Fungi</taxon>
        <taxon>Dikarya</taxon>
        <taxon>Basidiomycota</taxon>
        <taxon>Agaricomycotina</taxon>
        <taxon>Agaricomycetes</taxon>
        <taxon>Polyporales</taxon>
        <taxon>Polyporaceae</taxon>
        <taxon>Dichomitus</taxon>
    </lineage>
</organism>
<evidence type="ECO:0000313" key="2">
    <source>
        <dbReference type="EMBL" id="TBU23652.1"/>
    </source>
</evidence>
<dbReference type="AlphaFoldDB" id="A0A4Q9MCE0"/>
<evidence type="ECO:0000256" key="1">
    <source>
        <dbReference type="SAM" id="MobiDB-lite"/>
    </source>
</evidence>
<sequence>MAADGSWSPLPIACRAFAPFLSVPSDVRTTFWQPSGERTGGGGLHVRHIRPAGSHKTFPDGWTSDSSPDRAMIARDRRRSRPSGA</sequence>
<gene>
    <name evidence="2" type="ORF">BD311DRAFT_673484</name>
</gene>
<dbReference type="EMBL" id="ML143499">
    <property type="protein sequence ID" value="TBU23652.1"/>
    <property type="molecule type" value="Genomic_DNA"/>
</dbReference>
<reference evidence="2" key="1">
    <citation type="submission" date="2019-01" db="EMBL/GenBank/DDBJ databases">
        <title>Draft genome sequences of three monokaryotic isolates of the white-rot basidiomycete fungus Dichomitus squalens.</title>
        <authorList>
            <consortium name="DOE Joint Genome Institute"/>
            <person name="Lopez S.C."/>
            <person name="Andreopoulos B."/>
            <person name="Pangilinan J."/>
            <person name="Lipzen A."/>
            <person name="Riley R."/>
            <person name="Ahrendt S."/>
            <person name="Ng V."/>
            <person name="Barry K."/>
            <person name="Daum C."/>
            <person name="Grigoriev I.V."/>
            <person name="Hilden K.S."/>
            <person name="Makela M.R."/>
            <person name="de Vries R.P."/>
        </authorList>
    </citation>
    <scope>NUCLEOTIDE SEQUENCE [LARGE SCALE GENOMIC DNA]</scope>
    <source>
        <strain evidence="2">OM18370.1</strain>
    </source>
</reference>
<proteinExistence type="predicted"/>